<dbReference type="EMBL" id="AVOT02051428">
    <property type="protein sequence ID" value="MBW0546431.1"/>
    <property type="molecule type" value="Genomic_DNA"/>
</dbReference>
<protein>
    <submittedName>
        <fullName evidence="1">Uncharacterized protein</fullName>
    </submittedName>
</protein>
<comment type="caution">
    <text evidence="1">The sequence shown here is derived from an EMBL/GenBank/DDBJ whole genome shotgun (WGS) entry which is preliminary data.</text>
</comment>
<organism evidence="1 2">
    <name type="scientific">Austropuccinia psidii MF-1</name>
    <dbReference type="NCBI Taxonomy" id="1389203"/>
    <lineage>
        <taxon>Eukaryota</taxon>
        <taxon>Fungi</taxon>
        <taxon>Dikarya</taxon>
        <taxon>Basidiomycota</taxon>
        <taxon>Pucciniomycotina</taxon>
        <taxon>Pucciniomycetes</taxon>
        <taxon>Pucciniales</taxon>
        <taxon>Sphaerophragmiaceae</taxon>
        <taxon>Austropuccinia</taxon>
    </lineage>
</organism>
<gene>
    <name evidence="1" type="ORF">O181_086146</name>
</gene>
<evidence type="ECO:0000313" key="2">
    <source>
        <dbReference type="Proteomes" id="UP000765509"/>
    </source>
</evidence>
<proteinExistence type="predicted"/>
<keyword evidence="2" id="KW-1185">Reference proteome</keyword>
<evidence type="ECO:0000313" key="1">
    <source>
        <dbReference type="EMBL" id="MBW0546431.1"/>
    </source>
</evidence>
<sequence>MKEINLHHCGTNGVGFESGNFLTLANNNDGKFKCEDVAVLTQFLCEQAGQSGPREGMEDWADDSTNIPMQAKGSQTTRNVPGTSGMSHWNSVSQLSSVSRGTTSCNCNFINNMNTNMQNVLPPLILMLQRIQDCAEERDWMQRLWDDERQMLMREQEEERHLQETKIWAEEQRINDWLNIYMMSMLSKMTGVPLDDPASGLHWG</sequence>
<reference evidence="1" key="1">
    <citation type="submission" date="2021-03" db="EMBL/GenBank/DDBJ databases">
        <title>Draft genome sequence of rust myrtle Austropuccinia psidii MF-1, a brazilian biotype.</title>
        <authorList>
            <person name="Quecine M.C."/>
            <person name="Pachon D.M.R."/>
            <person name="Bonatelli M.L."/>
            <person name="Correr F.H."/>
            <person name="Franceschini L.M."/>
            <person name="Leite T.F."/>
            <person name="Margarido G.R.A."/>
            <person name="Almeida C.A."/>
            <person name="Ferrarezi J.A."/>
            <person name="Labate C.A."/>
        </authorList>
    </citation>
    <scope>NUCLEOTIDE SEQUENCE</scope>
    <source>
        <strain evidence="1">MF-1</strain>
    </source>
</reference>
<accession>A0A9Q3IKD5</accession>
<dbReference type="AlphaFoldDB" id="A0A9Q3IKD5"/>
<dbReference type="Proteomes" id="UP000765509">
    <property type="component" value="Unassembled WGS sequence"/>
</dbReference>
<name>A0A9Q3IKD5_9BASI</name>